<evidence type="ECO:0000313" key="1">
    <source>
        <dbReference type="EMBL" id="RGP89075.1"/>
    </source>
</evidence>
<dbReference type="Proteomes" id="UP000266701">
    <property type="component" value="Unassembled WGS sequence"/>
</dbReference>
<proteinExistence type="predicted"/>
<gene>
    <name evidence="1" type="ORF">BC353_02620</name>
</gene>
<protein>
    <submittedName>
        <fullName evidence="1">Uncharacterized protein</fullName>
    </submittedName>
</protein>
<sequence length="69" mass="7434">MGGTLGHKGPAVTVGRRIIEKGAEKITFFCMKREKKSTPYRGSHFVLSPSAPSLSNHDFAFQLGVIGSV</sequence>
<dbReference type="EMBL" id="MCBA01000110">
    <property type="protein sequence ID" value="RGP89075.1"/>
    <property type="molecule type" value="Genomic_DNA"/>
</dbReference>
<organism evidence="1 2">
    <name type="scientific">Vibrio cholerae</name>
    <dbReference type="NCBI Taxonomy" id="666"/>
    <lineage>
        <taxon>Bacteria</taxon>
        <taxon>Pseudomonadati</taxon>
        <taxon>Pseudomonadota</taxon>
        <taxon>Gammaproteobacteria</taxon>
        <taxon>Vibrionales</taxon>
        <taxon>Vibrionaceae</taxon>
        <taxon>Vibrio</taxon>
    </lineage>
</organism>
<dbReference type="AlphaFoldDB" id="A0A395TRE3"/>
<accession>A0A395TRE3</accession>
<comment type="caution">
    <text evidence="1">The sequence shown here is derived from an EMBL/GenBank/DDBJ whole genome shotgun (WGS) entry which is preliminary data.</text>
</comment>
<reference evidence="1 2" key="1">
    <citation type="journal article" date="2017" name="Emerg. Infect. Dis.">
        <title>Carbapenemase VCC-1-Producing Vibrio cholerae in Coastal Waters of Germany.</title>
        <authorList>
            <person name="Hammerl J.A."/>
            <person name="Jackel C."/>
            <person name="Bortolaia V."/>
            <person name="Schwartz K."/>
            <person name="Bier N."/>
            <person name="Hendriksen R.S."/>
            <person name="Guerra B."/>
            <person name="Strauch E."/>
        </authorList>
    </citation>
    <scope>NUCLEOTIDE SEQUENCE [LARGE SCALE GENOMIC DNA]</scope>
    <source>
        <strain evidence="1 2">VN-2825</strain>
    </source>
</reference>
<evidence type="ECO:0000313" key="2">
    <source>
        <dbReference type="Proteomes" id="UP000266701"/>
    </source>
</evidence>
<name>A0A395TRE3_VIBCL</name>